<reference evidence="1" key="1">
    <citation type="submission" date="2021-01" db="EMBL/GenBank/DDBJ databases">
        <authorList>
            <person name="Corre E."/>
            <person name="Pelletier E."/>
            <person name="Niang G."/>
            <person name="Scheremetjew M."/>
            <person name="Finn R."/>
            <person name="Kale V."/>
            <person name="Holt S."/>
            <person name="Cochrane G."/>
            <person name="Meng A."/>
            <person name="Brown T."/>
            <person name="Cohen L."/>
        </authorList>
    </citation>
    <scope>NUCLEOTIDE SEQUENCE</scope>
    <source>
        <strain evidence="1">CCMP281</strain>
    </source>
</reference>
<name>A0A7S3AG64_9EUKA</name>
<gene>
    <name evidence="1" type="ORF">HERI1096_LOCUS3527</name>
</gene>
<protein>
    <submittedName>
        <fullName evidence="1">Uncharacterized protein</fullName>
    </submittedName>
</protein>
<sequence length="107" mass="12196">MSPPAHSAMGFQYITTRLRNVMRTYPFSLSHRYTHELLLVLPEQAFAVDFKTNSLRCSAAATTSTWSAVPCVLSCFSAAIARGARVFRFIRPLRPFWKAPRMLCMEH</sequence>
<evidence type="ECO:0000313" key="1">
    <source>
        <dbReference type="EMBL" id="CAE0102869.1"/>
    </source>
</evidence>
<dbReference type="AlphaFoldDB" id="A0A7S3AG64"/>
<organism evidence="1">
    <name type="scientific">Haptolina ericina</name>
    <dbReference type="NCBI Taxonomy" id="156174"/>
    <lineage>
        <taxon>Eukaryota</taxon>
        <taxon>Haptista</taxon>
        <taxon>Haptophyta</taxon>
        <taxon>Prymnesiophyceae</taxon>
        <taxon>Prymnesiales</taxon>
        <taxon>Prymnesiaceae</taxon>
        <taxon>Haptolina</taxon>
    </lineage>
</organism>
<proteinExistence type="predicted"/>
<dbReference type="EMBL" id="HBHX01006414">
    <property type="protein sequence ID" value="CAE0102869.1"/>
    <property type="molecule type" value="Transcribed_RNA"/>
</dbReference>
<accession>A0A7S3AG64</accession>